<dbReference type="Proteomes" id="UP000595437">
    <property type="component" value="Chromosome 9"/>
</dbReference>
<evidence type="ECO:0000313" key="2">
    <source>
        <dbReference type="Proteomes" id="UP000595437"/>
    </source>
</evidence>
<proteinExistence type="predicted"/>
<keyword evidence="2" id="KW-1185">Reference proteome</keyword>
<organism evidence="1 2">
    <name type="scientific">Caligus rogercresseyi</name>
    <name type="common">Sea louse</name>
    <dbReference type="NCBI Taxonomy" id="217165"/>
    <lineage>
        <taxon>Eukaryota</taxon>
        <taxon>Metazoa</taxon>
        <taxon>Ecdysozoa</taxon>
        <taxon>Arthropoda</taxon>
        <taxon>Crustacea</taxon>
        <taxon>Multicrustacea</taxon>
        <taxon>Hexanauplia</taxon>
        <taxon>Copepoda</taxon>
        <taxon>Siphonostomatoida</taxon>
        <taxon>Caligidae</taxon>
        <taxon>Caligus</taxon>
    </lineage>
</organism>
<dbReference type="AlphaFoldDB" id="A0A7T8JYR3"/>
<sequence>SFEHDECNHQCYEQNFVDPRTVLLEKKERHKPLAGVHNFMFPGHLDEFSNMEDAFNNILKLIGILNSE</sequence>
<dbReference type="EMBL" id="CP045898">
    <property type="protein sequence ID" value="QQP40118.1"/>
    <property type="molecule type" value="Genomic_DNA"/>
</dbReference>
<gene>
    <name evidence="1" type="ORF">FKW44_014057</name>
</gene>
<feature type="non-terminal residue" evidence="1">
    <location>
        <position position="1"/>
    </location>
</feature>
<reference evidence="2" key="1">
    <citation type="submission" date="2021-01" db="EMBL/GenBank/DDBJ databases">
        <title>Caligus Genome Assembly.</title>
        <authorList>
            <person name="Gallardo-Escarate C."/>
        </authorList>
    </citation>
    <scope>NUCLEOTIDE SEQUENCE [LARGE SCALE GENOMIC DNA]</scope>
</reference>
<accession>A0A7T8JYR3</accession>
<protein>
    <submittedName>
        <fullName evidence="1">Uncharacterized protein</fullName>
    </submittedName>
</protein>
<name>A0A7T8JYR3_CALRO</name>
<evidence type="ECO:0000313" key="1">
    <source>
        <dbReference type="EMBL" id="QQP40118.1"/>
    </source>
</evidence>